<keyword evidence="1" id="KW-0812">Transmembrane</keyword>
<gene>
    <name evidence="2" type="ORF">EV209_0624</name>
</gene>
<feature type="transmembrane region" description="Helical" evidence="1">
    <location>
        <begin position="32"/>
        <end position="49"/>
    </location>
</feature>
<dbReference type="Proteomes" id="UP000292927">
    <property type="component" value="Unassembled WGS sequence"/>
</dbReference>
<name>A0A4Q7PPS6_9FIRM</name>
<dbReference type="EMBL" id="SGXF01000001">
    <property type="protein sequence ID" value="RZT02505.1"/>
    <property type="molecule type" value="Genomic_DNA"/>
</dbReference>
<sequence>MAVIFLLLLLFLGGLGTVNHINFLLEAETITPWIVTTACGIIVCIVVFVNRFREESKIMPVLLVIGGVGIVQLIVYGNIDIPSYMKGDDGWSTLAFTALISQIPYLLIGYAISWYLQKVLNRKFNVAVDTLKMVLDNQIVAVDWMLQIIGGNNRSDWLAEKVVDLFRLIDGDELRDAYVVVQNAKNANVIQKVREISPKAEVTIYDNQALSDIVKSVVERRNEIKNEIEELINLRISYHNLLFIKKTLKNYNSEF</sequence>
<proteinExistence type="predicted"/>
<dbReference type="RefSeq" id="WP_130432944.1">
    <property type="nucleotide sequence ID" value="NZ_SGXF01000001.1"/>
</dbReference>
<protein>
    <submittedName>
        <fullName evidence="2">Uncharacterized protein</fullName>
    </submittedName>
</protein>
<comment type="caution">
    <text evidence="2">The sequence shown here is derived from an EMBL/GenBank/DDBJ whole genome shotgun (WGS) entry which is preliminary data.</text>
</comment>
<accession>A0A4Q7PPS6</accession>
<feature type="transmembrane region" description="Helical" evidence="1">
    <location>
        <begin position="61"/>
        <end position="79"/>
    </location>
</feature>
<evidence type="ECO:0000313" key="2">
    <source>
        <dbReference type="EMBL" id="RZT02505.1"/>
    </source>
</evidence>
<keyword evidence="1" id="KW-1133">Transmembrane helix</keyword>
<keyword evidence="3" id="KW-1185">Reference proteome</keyword>
<feature type="transmembrane region" description="Helical" evidence="1">
    <location>
        <begin position="91"/>
        <end position="116"/>
    </location>
</feature>
<keyword evidence="1" id="KW-0472">Membrane</keyword>
<organism evidence="2 3">
    <name type="scientific">Cuneatibacter caecimuris</name>
    <dbReference type="NCBI Taxonomy" id="1796618"/>
    <lineage>
        <taxon>Bacteria</taxon>
        <taxon>Bacillati</taxon>
        <taxon>Bacillota</taxon>
        <taxon>Clostridia</taxon>
        <taxon>Lachnospirales</taxon>
        <taxon>Lachnospiraceae</taxon>
        <taxon>Cuneatibacter</taxon>
    </lineage>
</organism>
<reference evidence="2 3" key="1">
    <citation type="submission" date="2019-02" db="EMBL/GenBank/DDBJ databases">
        <title>Genomic Encyclopedia of Type Strains, Phase IV (KMG-IV): sequencing the most valuable type-strain genomes for metagenomic binning, comparative biology and taxonomic classification.</title>
        <authorList>
            <person name="Goeker M."/>
        </authorList>
    </citation>
    <scope>NUCLEOTIDE SEQUENCE [LARGE SCALE GENOMIC DNA]</scope>
    <source>
        <strain evidence="2 3">DSM 29486</strain>
    </source>
</reference>
<evidence type="ECO:0000256" key="1">
    <source>
        <dbReference type="SAM" id="Phobius"/>
    </source>
</evidence>
<dbReference type="AlphaFoldDB" id="A0A4Q7PPS6"/>
<evidence type="ECO:0000313" key="3">
    <source>
        <dbReference type="Proteomes" id="UP000292927"/>
    </source>
</evidence>